<comment type="caution">
    <text evidence="1">The sequence shown here is derived from an EMBL/GenBank/DDBJ whole genome shotgun (WGS) entry which is preliminary data.</text>
</comment>
<organism evidence="1 2">
    <name type="scientific">Linnemannia schmuckeri</name>
    <dbReference type="NCBI Taxonomy" id="64567"/>
    <lineage>
        <taxon>Eukaryota</taxon>
        <taxon>Fungi</taxon>
        <taxon>Fungi incertae sedis</taxon>
        <taxon>Mucoromycota</taxon>
        <taxon>Mortierellomycotina</taxon>
        <taxon>Mortierellomycetes</taxon>
        <taxon>Mortierellales</taxon>
        <taxon>Mortierellaceae</taxon>
        <taxon>Linnemannia</taxon>
    </lineage>
</organism>
<reference evidence="1" key="1">
    <citation type="journal article" date="2020" name="Fungal Divers.">
        <title>Resolving the Mortierellaceae phylogeny through synthesis of multi-gene phylogenetics and phylogenomics.</title>
        <authorList>
            <person name="Vandepol N."/>
            <person name="Liber J."/>
            <person name="Desiro A."/>
            <person name="Na H."/>
            <person name="Kennedy M."/>
            <person name="Barry K."/>
            <person name="Grigoriev I.V."/>
            <person name="Miller A.N."/>
            <person name="O'Donnell K."/>
            <person name="Stajich J.E."/>
            <person name="Bonito G."/>
        </authorList>
    </citation>
    <scope>NUCLEOTIDE SEQUENCE</scope>
    <source>
        <strain evidence="1">NRRL 6426</strain>
    </source>
</reference>
<keyword evidence="2" id="KW-1185">Reference proteome</keyword>
<gene>
    <name evidence="1" type="ORF">BG015_011654</name>
</gene>
<evidence type="ECO:0000313" key="2">
    <source>
        <dbReference type="Proteomes" id="UP000748756"/>
    </source>
</evidence>
<sequence length="55" mass="6449">ILWTVDNFLLLLYNSHQEQLPMCLTIYQESLFFLIEQDDEGEQIERAEGLVCDAT</sequence>
<evidence type="ECO:0000313" key="1">
    <source>
        <dbReference type="EMBL" id="KAF9146238.1"/>
    </source>
</evidence>
<accession>A0A9P5RVT7</accession>
<dbReference type="Proteomes" id="UP000748756">
    <property type="component" value="Unassembled WGS sequence"/>
</dbReference>
<protein>
    <submittedName>
        <fullName evidence="1">Uncharacterized protein</fullName>
    </submittedName>
</protein>
<dbReference type="AlphaFoldDB" id="A0A9P5RVT7"/>
<feature type="non-terminal residue" evidence="1">
    <location>
        <position position="55"/>
    </location>
</feature>
<name>A0A9P5RVT7_9FUNG</name>
<proteinExistence type="predicted"/>
<dbReference type="EMBL" id="JAAAUQ010000916">
    <property type="protein sequence ID" value="KAF9146238.1"/>
    <property type="molecule type" value="Genomic_DNA"/>
</dbReference>